<dbReference type="RefSeq" id="WP_015256146.1">
    <property type="nucleotide sequence ID" value="NZ_CAJRAY010000026.1"/>
</dbReference>
<dbReference type="Pfam" id="PF09661">
    <property type="entry name" value="DUF2398"/>
    <property type="match status" value="1"/>
</dbReference>
<sequence>MSGGNAGMSAIARAKRAARTEAASAQALERKRECVHALLNRPWILKEDDPDLYFAIRDDYEELRDWFMDQAGLPLIVTRSLAKLEKTPAIPHPWMGFEEFREVSDYVFFTYVLWYLEDKTEMDQFLLSELVEEVREQMNAAGLEADWKIYHHRMSMARALRKLTSLGVLIAVDGDESGWAQSEERNALYECSSHARYVLRRFPQDLTMYVRMEELTDPIRYADTPDGENMRRRHRVYRRFLMEPAVLDRDWEADLLPYVLTQRRSIMDHLQRMLGWEGRRYREGLLFFHPELTSEAELFPTLAGVSDLVLLLAGELRRRLGMEDGGLRPEPDGTILLERSELEGMLLRLQEQHQTYWSKEYRGMSSAQLAEECTRHMAEWRLGEWEDGHRFRIFPVLSRWSGEYDIAGTDDEP</sequence>
<comment type="caution">
    <text evidence="1">The sequence shown here is derived from an EMBL/GenBank/DDBJ whole genome shotgun (WGS) entry which is preliminary data.</text>
</comment>
<gene>
    <name evidence="1" type="primary">txxe 1466</name>
    <name evidence="1" type="ORF">TXXE_06170</name>
</gene>
<proteinExistence type="predicted"/>
<evidence type="ECO:0000313" key="1">
    <source>
        <dbReference type="EMBL" id="CAG5082624.1"/>
    </source>
</evidence>
<dbReference type="Proteomes" id="UP000681526">
    <property type="component" value="Unassembled WGS sequence"/>
</dbReference>
<reference evidence="1 2" key="1">
    <citation type="submission" date="2021-04" db="EMBL/GenBank/DDBJ databases">
        <authorList>
            <person name="Rakotoarivonina H."/>
        </authorList>
    </citation>
    <scope>NUCLEOTIDE SEQUENCE [LARGE SCALE GENOMIC DNA]</scope>
    <source>
        <strain evidence="1 2">XE</strain>
    </source>
</reference>
<accession>A0ABN7RP84</accession>
<name>A0ABN7RP84_THEXY</name>
<protein>
    <recommendedName>
        <fullName evidence="3">TIGR02678 family protein</fullName>
    </recommendedName>
</protein>
<dbReference type="EMBL" id="CAJRAY010000026">
    <property type="protein sequence ID" value="CAG5082624.1"/>
    <property type="molecule type" value="Genomic_DNA"/>
</dbReference>
<dbReference type="NCBIfam" id="TIGR02678">
    <property type="entry name" value="TIGR02678 family protein"/>
    <property type="match status" value="1"/>
</dbReference>
<dbReference type="InterPro" id="IPR013494">
    <property type="entry name" value="CHP02678"/>
</dbReference>
<evidence type="ECO:0008006" key="3">
    <source>
        <dbReference type="Google" id="ProtNLM"/>
    </source>
</evidence>
<evidence type="ECO:0000313" key="2">
    <source>
        <dbReference type="Proteomes" id="UP000681526"/>
    </source>
</evidence>
<organism evidence="1 2">
    <name type="scientific">Thermobacillus xylanilyticus</name>
    <dbReference type="NCBI Taxonomy" id="76633"/>
    <lineage>
        <taxon>Bacteria</taxon>
        <taxon>Bacillati</taxon>
        <taxon>Bacillota</taxon>
        <taxon>Bacilli</taxon>
        <taxon>Bacillales</taxon>
        <taxon>Paenibacillaceae</taxon>
        <taxon>Thermobacillus</taxon>
    </lineage>
</organism>
<keyword evidence="2" id="KW-1185">Reference proteome</keyword>